<dbReference type="InterPro" id="IPR005835">
    <property type="entry name" value="NTP_transferase_dom"/>
</dbReference>
<dbReference type="Proteomes" id="UP000315669">
    <property type="component" value="Unassembled WGS sequence"/>
</dbReference>
<dbReference type="GO" id="GO:0004475">
    <property type="term" value="F:mannose-1-phosphate guanylyltransferase (GTP) activity"/>
    <property type="evidence" value="ECO:0007669"/>
    <property type="project" value="UniProtKB-EC"/>
</dbReference>
<evidence type="ECO:0000256" key="3">
    <source>
        <dbReference type="ARBA" id="ARBA00022679"/>
    </source>
</evidence>
<dbReference type="InterPro" id="IPR029044">
    <property type="entry name" value="Nucleotide-diphossugar_trans"/>
</dbReference>
<dbReference type="PANTHER" id="PTHR46390:SF1">
    <property type="entry name" value="MANNOSE-1-PHOSPHATE GUANYLYLTRANSFERASE"/>
    <property type="match status" value="1"/>
</dbReference>
<feature type="non-terminal residue" evidence="9">
    <location>
        <position position="329"/>
    </location>
</feature>
<evidence type="ECO:0000256" key="2">
    <source>
        <dbReference type="ARBA" id="ARBA00012387"/>
    </source>
</evidence>
<evidence type="ECO:0000313" key="10">
    <source>
        <dbReference type="Proteomes" id="UP000315669"/>
    </source>
</evidence>
<dbReference type="FunFam" id="3.90.550.10:FF:000046">
    <property type="entry name" value="Mannose-1-phosphate guanylyltransferase (GDP)"/>
    <property type="match status" value="1"/>
</dbReference>
<dbReference type="GO" id="GO:0005525">
    <property type="term" value="F:GTP binding"/>
    <property type="evidence" value="ECO:0007669"/>
    <property type="project" value="UniProtKB-KW"/>
</dbReference>
<proteinExistence type="inferred from homology"/>
<keyword evidence="3 9" id="KW-0808">Transferase</keyword>
<organism evidence="9 10">
    <name type="scientific">Aerophobetes bacterium</name>
    <dbReference type="NCBI Taxonomy" id="2030807"/>
    <lineage>
        <taxon>Bacteria</taxon>
        <taxon>Candidatus Aerophobota</taxon>
    </lineage>
</organism>
<comment type="similarity">
    <text evidence="1">Belongs to the mannose-6-phosphate isomerase type 2 family.</text>
</comment>
<evidence type="ECO:0000256" key="6">
    <source>
        <dbReference type="ARBA" id="ARBA00023134"/>
    </source>
</evidence>
<dbReference type="GO" id="GO:0009298">
    <property type="term" value="P:GDP-mannose biosynthetic process"/>
    <property type="evidence" value="ECO:0007669"/>
    <property type="project" value="TreeGrafter"/>
</dbReference>
<evidence type="ECO:0000256" key="4">
    <source>
        <dbReference type="ARBA" id="ARBA00022695"/>
    </source>
</evidence>
<dbReference type="Pfam" id="PF00483">
    <property type="entry name" value="NTP_transferase"/>
    <property type="match status" value="1"/>
</dbReference>
<dbReference type="CDD" id="cd02509">
    <property type="entry name" value="GDP-M1P_Guanylyltransferase"/>
    <property type="match status" value="1"/>
</dbReference>
<evidence type="ECO:0000256" key="5">
    <source>
        <dbReference type="ARBA" id="ARBA00022741"/>
    </source>
</evidence>
<dbReference type="InterPro" id="IPR049577">
    <property type="entry name" value="GMPP_N"/>
</dbReference>
<evidence type="ECO:0000313" key="9">
    <source>
        <dbReference type="EMBL" id="TET85222.1"/>
    </source>
</evidence>
<gene>
    <name evidence="9" type="ORF">E3J32_02025</name>
</gene>
<dbReference type="EC" id="2.7.7.13" evidence="2"/>
<name>A0A523Y115_UNCAE</name>
<protein>
    <recommendedName>
        <fullName evidence="2">mannose-1-phosphate guanylyltransferase</fullName>
        <ecNumber evidence="2">2.7.7.13</ecNumber>
    </recommendedName>
</protein>
<evidence type="ECO:0000256" key="7">
    <source>
        <dbReference type="ARBA" id="ARBA00047343"/>
    </source>
</evidence>
<keyword evidence="6" id="KW-0342">GTP-binding</keyword>
<dbReference type="SUPFAM" id="SSF53448">
    <property type="entry name" value="Nucleotide-diphospho-sugar transferases"/>
    <property type="match status" value="1"/>
</dbReference>
<dbReference type="Gene3D" id="3.90.550.10">
    <property type="entry name" value="Spore Coat Polysaccharide Biosynthesis Protein SpsA, Chain A"/>
    <property type="match status" value="1"/>
</dbReference>
<feature type="domain" description="Nucleotidyl transferase" evidence="8">
    <location>
        <begin position="4"/>
        <end position="282"/>
    </location>
</feature>
<accession>A0A523Y115</accession>
<dbReference type="AlphaFoldDB" id="A0A523Y115"/>
<comment type="caution">
    <text evidence="9">The sequence shown here is derived from an EMBL/GenBank/DDBJ whole genome shotgun (WGS) entry which is preliminary data.</text>
</comment>
<comment type="catalytic activity">
    <reaction evidence="7">
        <text>alpha-D-mannose 1-phosphate + GTP + H(+) = GDP-alpha-D-mannose + diphosphate</text>
        <dbReference type="Rhea" id="RHEA:15229"/>
        <dbReference type="ChEBI" id="CHEBI:15378"/>
        <dbReference type="ChEBI" id="CHEBI:33019"/>
        <dbReference type="ChEBI" id="CHEBI:37565"/>
        <dbReference type="ChEBI" id="CHEBI:57527"/>
        <dbReference type="ChEBI" id="CHEBI:58409"/>
        <dbReference type="EC" id="2.7.7.13"/>
    </reaction>
</comment>
<sequence length="329" mass="36868">MSVGVIMAGGLGKRLWPESRVNCPKQFINLENRESFLQAAYRRASDILGAENVFLVIREDLKDAVVSQLPKVHLENIIAEPQGKDTAPCIGFASVWIKEKRGDESMVVLPADHLIKNERRFAKIILAALEQAEKDFLVTIGIKPTRAETEYGYLQVGEKLEDLNGISLLKVERFTEKPSHKKAKEFFEQGNFLWNAGIFAWKPTIILNEMKIHLPGLYKGLMKIGKALGTDKEKEIIKEVYASFPKISIDYGVMEKTSSVVAIAGDFFWDDIGNWKALERILNRDGEGNIIRGLVEEMGSSDCILINREDKILGVIGLSHLIIVNTKNG</sequence>
<keyword evidence="4 9" id="KW-0548">Nucleotidyltransferase</keyword>
<evidence type="ECO:0000259" key="8">
    <source>
        <dbReference type="Pfam" id="PF00483"/>
    </source>
</evidence>
<reference evidence="9 10" key="1">
    <citation type="submission" date="2019-03" db="EMBL/GenBank/DDBJ databases">
        <title>Metabolic potential of uncultured bacteria and archaea associated with petroleum seepage in deep-sea sediments.</title>
        <authorList>
            <person name="Dong X."/>
            <person name="Hubert C."/>
        </authorList>
    </citation>
    <scope>NUCLEOTIDE SEQUENCE [LARGE SCALE GENOMIC DNA]</scope>
    <source>
        <strain evidence="9">E29_bin25</strain>
    </source>
</reference>
<keyword evidence="5" id="KW-0547">Nucleotide-binding</keyword>
<evidence type="ECO:0000256" key="1">
    <source>
        <dbReference type="ARBA" id="ARBA00006115"/>
    </source>
</evidence>
<dbReference type="EMBL" id="SOII01000147">
    <property type="protein sequence ID" value="TET85222.1"/>
    <property type="molecule type" value="Genomic_DNA"/>
</dbReference>
<dbReference type="PANTHER" id="PTHR46390">
    <property type="entry name" value="MANNOSE-1-PHOSPHATE GUANYLYLTRANSFERASE"/>
    <property type="match status" value="1"/>
</dbReference>
<dbReference type="InterPro" id="IPR051161">
    <property type="entry name" value="Mannose-6P_isomerase_type2"/>
</dbReference>